<dbReference type="AlphaFoldDB" id="A0AAV6YQL7"/>
<accession>A0AAV6YQL7</accession>
<name>A0AAV6YQL7_ENGPU</name>
<evidence type="ECO:0000313" key="1">
    <source>
        <dbReference type="EMBL" id="KAG8537524.1"/>
    </source>
</evidence>
<comment type="caution">
    <text evidence="1">The sequence shown here is derived from an EMBL/GenBank/DDBJ whole genome shotgun (WGS) entry which is preliminary data.</text>
</comment>
<dbReference type="Proteomes" id="UP000824782">
    <property type="component" value="Unassembled WGS sequence"/>
</dbReference>
<keyword evidence="2" id="KW-1185">Reference proteome</keyword>
<proteinExistence type="predicted"/>
<organism evidence="1 2">
    <name type="scientific">Engystomops pustulosus</name>
    <name type="common">Tungara frog</name>
    <name type="synonym">Physalaemus pustulosus</name>
    <dbReference type="NCBI Taxonomy" id="76066"/>
    <lineage>
        <taxon>Eukaryota</taxon>
        <taxon>Metazoa</taxon>
        <taxon>Chordata</taxon>
        <taxon>Craniata</taxon>
        <taxon>Vertebrata</taxon>
        <taxon>Euteleostomi</taxon>
        <taxon>Amphibia</taxon>
        <taxon>Batrachia</taxon>
        <taxon>Anura</taxon>
        <taxon>Neobatrachia</taxon>
        <taxon>Hyloidea</taxon>
        <taxon>Leptodactylidae</taxon>
        <taxon>Leiuperinae</taxon>
        <taxon>Engystomops</taxon>
    </lineage>
</organism>
<gene>
    <name evidence="1" type="ORF">GDO81_024380</name>
</gene>
<evidence type="ECO:0000313" key="2">
    <source>
        <dbReference type="Proteomes" id="UP000824782"/>
    </source>
</evidence>
<protein>
    <submittedName>
        <fullName evidence="1">Uncharacterized protein</fullName>
    </submittedName>
</protein>
<sequence length="82" mass="9213">MSVQNLPSKLQRYCTTEQICYSAKKDSLFANGTLALNCNEGYCSAWNPISCEVYKTKVHFSWIQHGSKALASKYCFNSGISF</sequence>
<dbReference type="EMBL" id="WNYA01029391">
    <property type="protein sequence ID" value="KAG8537524.1"/>
    <property type="molecule type" value="Genomic_DNA"/>
</dbReference>
<reference evidence="1" key="1">
    <citation type="thesis" date="2020" institute="ProQuest LLC" country="789 East Eisenhower Parkway, Ann Arbor, MI, USA">
        <title>Comparative Genomics and Chromosome Evolution.</title>
        <authorList>
            <person name="Mudd A.B."/>
        </authorList>
    </citation>
    <scope>NUCLEOTIDE SEQUENCE</scope>
    <source>
        <strain evidence="1">237g6f4</strain>
        <tissue evidence="1">Blood</tissue>
    </source>
</reference>